<dbReference type="InterPro" id="IPR000276">
    <property type="entry name" value="GPCR_Rhodpsn"/>
</dbReference>
<dbReference type="PROSITE" id="PS50262">
    <property type="entry name" value="G_PROTEIN_RECEP_F1_2"/>
    <property type="match status" value="1"/>
</dbReference>
<comment type="subcellular location">
    <subcellularLocation>
        <location evidence="1">Cell membrane</location>
        <topology evidence="1">Multi-pass membrane protein</topology>
    </subcellularLocation>
</comment>
<evidence type="ECO:0000256" key="8">
    <source>
        <dbReference type="ARBA" id="ARBA00023180"/>
    </source>
</evidence>
<keyword evidence="5 10" id="KW-0297">G-protein coupled receptor</keyword>
<protein>
    <recommendedName>
        <fullName evidence="13">G-protein coupled receptors family 1 profile domain-containing protein</fullName>
    </recommendedName>
</protein>
<evidence type="ECO:0000256" key="7">
    <source>
        <dbReference type="ARBA" id="ARBA00023170"/>
    </source>
</evidence>
<keyword evidence="6 12" id="KW-0472">Membrane</keyword>
<comment type="caution">
    <text evidence="14">The sequence shown here is derived from an EMBL/GenBank/DDBJ whole genome shotgun (WGS) entry which is preliminary data.</text>
</comment>
<dbReference type="InterPro" id="IPR017452">
    <property type="entry name" value="GPCR_Rhodpsn_7TM"/>
</dbReference>
<dbReference type="AlphaFoldDB" id="A0AAU9WPZ5"/>
<evidence type="ECO:0000256" key="12">
    <source>
        <dbReference type="SAM" id="Phobius"/>
    </source>
</evidence>
<gene>
    <name evidence="14" type="ORF">PMEA_00009134</name>
</gene>
<evidence type="ECO:0000256" key="2">
    <source>
        <dbReference type="ARBA" id="ARBA00022475"/>
    </source>
</evidence>
<dbReference type="Pfam" id="PF00001">
    <property type="entry name" value="7tm_1"/>
    <property type="match status" value="2"/>
</dbReference>
<keyword evidence="4 12" id="KW-1133">Transmembrane helix</keyword>
<keyword evidence="15" id="KW-1185">Reference proteome</keyword>
<feature type="transmembrane region" description="Helical" evidence="12">
    <location>
        <begin position="28"/>
        <end position="53"/>
    </location>
</feature>
<organism evidence="14 15">
    <name type="scientific">Pocillopora meandrina</name>
    <dbReference type="NCBI Taxonomy" id="46732"/>
    <lineage>
        <taxon>Eukaryota</taxon>
        <taxon>Metazoa</taxon>
        <taxon>Cnidaria</taxon>
        <taxon>Anthozoa</taxon>
        <taxon>Hexacorallia</taxon>
        <taxon>Scleractinia</taxon>
        <taxon>Astrocoeniina</taxon>
        <taxon>Pocilloporidae</taxon>
        <taxon>Pocillopora</taxon>
    </lineage>
</organism>
<keyword evidence="7 10" id="KW-0675">Receptor</keyword>
<dbReference type="GO" id="GO:0004930">
    <property type="term" value="F:G protein-coupled receptor activity"/>
    <property type="evidence" value="ECO:0007669"/>
    <property type="project" value="UniProtKB-KW"/>
</dbReference>
<feature type="transmembrane region" description="Helical" evidence="12">
    <location>
        <begin position="260"/>
        <end position="278"/>
    </location>
</feature>
<dbReference type="EMBL" id="CALNXJ010000018">
    <property type="protein sequence ID" value="CAH3121295.1"/>
    <property type="molecule type" value="Genomic_DNA"/>
</dbReference>
<keyword evidence="3 10" id="KW-0812">Transmembrane</keyword>
<feature type="transmembrane region" description="Helical" evidence="12">
    <location>
        <begin position="221"/>
        <end position="240"/>
    </location>
</feature>
<feature type="region of interest" description="Disordered" evidence="11">
    <location>
        <begin position="306"/>
        <end position="330"/>
    </location>
</feature>
<keyword evidence="8" id="KW-0325">Glycoprotein</keyword>
<feature type="domain" description="G-protein coupled receptors family 1 profile" evidence="13">
    <location>
        <begin position="45"/>
        <end position="276"/>
    </location>
</feature>
<evidence type="ECO:0000256" key="10">
    <source>
        <dbReference type="RuleBase" id="RU000688"/>
    </source>
</evidence>
<keyword evidence="2" id="KW-1003">Cell membrane</keyword>
<evidence type="ECO:0000256" key="9">
    <source>
        <dbReference type="ARBA" id="ARBA00023224"/>
    </source>
</evidence>
<dbReference type="GO" id="GO:0005886">
    <property type="term" value="C:plasma membrane"/>
    <property type="evidence" value="ECO:0007669"/>
    <property type="project" value="UniProtKB-SubCell"/>
</dbReference>
<dbReference type="CDD" id="cd00637">
    <property type="entry name" value="7tm_classA_rhodopsin-like"/>
    <property type="match status" value="1"/>
</dbReference>
<feature type="transmembrane region" description="Helical" evidence="12">
    <location>
        <begin position="178"/>
        <end position="200"/>
    </location>
</feature>
<comment type="similarity">
    <text evidence="10">Belongs to the G-protein coupled receptor 1 family.</text>
</comment>
<dbReference type="SUPFAM" id="SSF81321">
    <property type="entry name" value="Family A G protein-coupled receptor-like"/>
    <property type="match status" value="1"/>
</dbReference>
<evidence type="ECO:0000256" key="5">
    <source>
        <dbReference type="ARBA" id="ARBA00023040"/>
    </source>
</evidence>
<evidence type="ECO:0000256" key="6">
    <source>
        <dbReference type="ARBA" id="ARBA00023136"/>
    </source>
</evidence>
<evidence type="ECO:0000313" key="14">
    <source>
        <dbReference type="EMBL" id="CAH3121295.1"/>
    </source>
</evidence>
<name>A0AAU9WPZ5_9CNID</name>
<proteinExistence type="inferred from homology"/>
<evidence type="ECO:0000256" key="4">
    <source>
        <dbReference type="ARBA" id="ARBA00022989"/>
    </source>
</evidence>
<keyword evidence="9 10" id="KW-0807">Transducer</keyword>
<feature type="transmembrane region" description="Helical" evidence="12">
    <location>
        <begin position="65"/>
        <end position="86"/>
    </location>
</feature>
<evidence type="ECO:0000256" key="3">
    <source>
        <dbReference type="ARBA" id="ARBA00022692"/>
    </source>
</evidence>
<dbReference type="PROSITE" id="PS00237">
    <property type="entry name" value="G_PROTEIN_RECEP_F1_1"/>
    <property type="match status" value="1"/>
</dbReference>
<feature type="transmembrane region" description="Helical" evidence="12">
    <location>
        <begin position="151"/>
        <end position="172"/>
    </location>
</feature>
<dbReference type="Gene3D" id="1.20.1070.10">
    <property type="entry name" value="Rhodopsin 7-helix transmembrane proteins"/>
    <property type="match status" value="1"/>
</dbReference>
<reference evidence="14 15" key="1">
    <citation type="submission" date="2022-05" db="EMBL/GenBank/DDBJ databases">
        <authorList>
            <consortium name="Genoscope - CEA"/>
            <person name="William W."/>
        </authorList>
    </citation>
    <scope>NUCLEOTIDE SEQUENCE [LARGE SCALE GENOMIC DNA]</scope>
</reference>
<dbReference type="PRINTS" id="PR00237">
    <property type="entry name" value="GPCRRHODOPSN"/>
</dbReference>
<dbReference type="Proteomes" id="UP001159428">
    <property type="component" value="Unassembled WGS sequence"/>
</dbReference>
<feature type="transmembrane region" description="Helical" evidence="12">
    <location>
        <begin position="106"/>
        <end position="130"/>
    </location>
</feature>
<dbReference type="PANTHER" id="PTHR24246:SF27">
    <property type="entry name" value="ADENOSINE RECEPTOR, ISOFORM A"/>
    <property type="match status" value="1"/>
</dbReference>
<dbReference type="PANTHER" id="PTHR24246">
    <property type="entry name" value="OLFACTORY RECEPTOR AND ADENOSINE RECEPTOR"/>
    <property type="match status" value="1"/>
</dbReference>
<evidence type="ECO:0000313" key="15">
    <source>
        <dbReference type="Proteomes" id="UP001159428"/>
    </source>
</evidence>
<sequence>MNDTLAVNSGKENDRGPLRIDLPSKAEGIVWCCLFAILSVLIVVENFLTFFLFAANKKLRKKSLFLVLNMALADLIFGALALPLYIYLGFGRPEYYRIWTQNVNTYLNLFLDITSKVALVASLISVAFISCERFYAISQPFNHRKLTVRNYCVVIFTVWMLALPFSSLVFLIPGQECTYVGMPFAVILLFTICGCNIAVWRKLKQGSVSSQQQNRTSRNERVTRTLLFVSTLALFCWLPFVISNDLRGLGVSIPWRHAMIVNFLNFSNSFVNPIVYALRIPEFRRALAVCCSTKYWKLNKEDKETGNNKADPLIPLTQKRSSRPDSSPPQLKFDYVNTETKFMLTE</sequence>
<evidence type="ECO:0000256" key="1">
    <source>
        <dbReference type="ARBA" id="ARBA00004651"/>
    </source>
</evidence>
<evidence type="ECO:0000256" key="11">
    <source>
        <dbReference type="SAM" id="MobiDB-lite"/>
    </source>
</evidence>
<accession>A0AAU9WPZ5</accession>
<evidence type="ECO:0000259" key="13">
    <source>
        <dbReference type="PROSITE" id="PS50262"/>
    </source>
</evidence>